<dbReference type="GO" id="GO:0030428">
    <property type="term" value="C:cell septum"/>
    <property type="evidence" value="ECO:0007669"/>
    <property type="project" value="TreeGrafter"/>
</dbReference>
<dbReference type="InterPro" id="IPR036192">
    <property type="entry name" value="Cell_div_ZapA-like_sf"/>
</dbReference>
<evidence type="ECO:0000313" key="10">
    <source>
        <dbReference type="EMBL" id="HGY57233.1"/>
    </source>
</evidence>
<dbReference type="PANTHER" id="PTHR34981:SF1">
    <property type="entry name" value="CELL DIVISION PROTEIN ZAPA"/>
    <property type="match status" value="1"/>
</dbReference>
<evidence type="ECO:0000256" key="8">
    <source>
        <dbReference type="ARBA" id="ARBA00026068"/>
    </source>
</evidence>
<keyword evidence="3" id="KW-0963">Cytoplasm</keyword>
<comment type="caution">
    <text evidence="10">The sequence shown here is derived from an EMBL/GenBank/DDBJ whole genome shotgun (WGS) entry which is preliminary data.</text>
</comment>
<dbReference type="InterPro" id="IPR007838">
    <property type="entry name" value="Cell_div_ZapA-like"/>
</dbReference>
<dbReference type="SUPFAM" id="SSF102829">
    <property type="entry name" value="Cell division protein ZapA-like"/>
    <property type="match status" value="1"/>
</dbReference>
<evidence type="ECO:0000256" key="7">
    <source>
        <dbReference type="ARBA" id="ARBA00024910"/>
    </source>
</evidence>
<dbReference type="GO" id="GO:0032153">
    <property type="term" value="C:cell division site"/>
    <property type="evidence" value="ECO:0007669"/>
    <property type="project" value="TreeGrafter"/>
</dbReference>
<protein>
    <recommendedName>
        <fullName evidence="2">Cell division protein ZapA</fullName>
    </recommendedName>
    <alternativeName>
        <fullName evidence="9">Z ring-associated protein ZapA</fullName>
    </alternativeName>
</protein>
<evidence type="ECO:0000256" key="2">
    <source>
        <dbReference type="ARBA" id="ARBA00015195"/>
    </source>
</evidence>
<evidence type="ECO:0000256" key="5">
    <source>
        <dbReference type="ARBA" id="ARBA00023210"/>
    </source>
</evidence>
<dbReference type="GO" id="GO:0005829">
    <property type="term" value="C:cytosol"/>
    <property type="evidence" value="ECO:0007669"/>
    <property type="project" value="TreeGrafter"/>
</dbReference>
<evidence type="ECO:0000256" key="4">
    <source>
        <dbReference type="ARBA" id="ARBA00022618"/>
    </source>
</evidence>
<evidence type="ECO:0000256" key="6">
    <source>
        <dbReference type="ARBA" id="ARBA00023306"/>
    </source>
</evidence>
<dbReference type="Proteomes" id="UP000885779">
    <property type="component" value="Unassembled WGS sequence"/>
</dbReference>
<keyword evidence="4 10" id="KW-0132">Cell division</keyword>
<comment type="subcellular location">
    <subcellularLocation>
        <location evidence="1">Cytoplasm</location>
    </subcellularLocation>
</comment>
<dbReference type="PANTHER" id="PTHR34981">
    <property type="entry name" value="CELL DIVISION PROTEIN ZAPA"/>
    <property type="match status" value="1"/>
</dbReference>
<gene>
    <name evidence="10" type="ORF">ENK44_16105</name>
</gene>
<dbReference type="GO" id="GO:0000921">
    <property type="term" value="P:septin ring assembly"/>
    <property type="evidence" value="ECO:0007669"/>
    <property type="project" value="TreeGrafter"/>
</dbReference>
<sequence>MASGQIKVNIFGTEYSLIADNDEHYVQRVAQYIDEKMREIDRKNDIKSTGKLAVLAALNIVDELFQERQYRKKLLDQINEEARKLNHSITEVLEE</sequence>
<name>A0A7V4U3F7_CALAY</name>
<dbReference type="EMBL" id="DRQG01000150">
    <property type="protein sequence ID" value="HGY57233.1"/>
    <property type="molecule type" value="Genomic_DNA"/>
</dbReference>
<dbReference type="AlphaFoldDB" id="A0A7V4U3F7"/>
<keyword evidence="6" id="KW-0131">Cell cycle</keyword>
<dbReference type="Gene3D" id="3.30.160.880">
    <property type="entry name" value="Cell division protein ZapA protomer, N-terminal domain"/>
    <property type="match status" value="1"/>
</dbReference>
<dbReference type="GO" id="GO:0043093">
    <property type="term" value="P:FtsZ-dependent cytokinesis"/>
    <property type="evidence" value="ECO:0007669"/>
    <property type="project" value="TreeGrafter"/>
</dbReference>
<dbReference type="InterPro" id="IPR042233">
    <property type="entry name" value="Cell_div_ZapA_N"/>
</dbReference>
<proteinExistence type="predicted"/>
<dbReference type="Gene3D" id="1.20.5.50">
    <property type="match status" value="1"/>
</dbReference>
<accession>A0A7V4U3F7</accession>
<reference evidence="10" key="1">
    <citation type="journal article" date="2020" name="mSystems">
        <title>Genome- and Community-Level Interaction Insights into Carbon Utilization and Element Cycling Functions of Hydrothermarchaeota in Hydrothermal Sediment.</title>
        <authorList>
            <person name="Zhou Z."/>
            <person name="Liu Y."/>
            <person name="Xu W."/>
            <person name="Pan J."/>
            <person name="Luo Z.H."/>
            <person name="Li M."/>
        </authorList>
    </citation>
    <scope>NUCLEOTIDE SEQUENCE [LARGE SCALE GENOMIC DNA]</scope>
    <source>
        <strain evidence="10">HyVt-577</strain>
    </source>
</reference>
<organism evidence="10">
    <name type="scientific">Caldithrix abyssi</name>
    <dbReference type="NCBI Taxonomy" id="187145"/>
    <lineage>
        <taxon>Bacteria</taxon>
        <taxon>Pseudomonadati</taxon>
        <taxon>Calditrichota</taxon>
        <taxon>Calditrichia</taxon>
        <taxon>Calditrichales</taxon>
        <taxon>Calditrichaceae</taxon>
        <taxon>Caldithrix</taxon>
    </lineage>
</organism>
<dbReference type="Pfam" id="PF05164">
    <property type="entry name" value="ZapA"/>
    <property type="match status" value="1"/>
</dbReference>
<comment type="function">
    <text evidence="7">Activator of cell division through the inhibition of FtsZ GTPase activity, therefore promoting FtsZ assembly into bundles of protofilaments necessary for the formation of the division Z ring. It is recruited early at mid-cell but it is not essential for cell division.</text>
</comment>
<keyword evidence="5" id="KW-0717">Septation</keyword>
<comment type="subunit">
    <text evidence="8">Homodimer. Interacts with FtsZ.</text>
</comment>
<dbReference type="GO" id="GO:0000917">
    <property type="term" value="P:division septum assembly"/>
    <property type="evidence" value="ECO:0007669"/>
    <property type="project" value="UniProtKB-KW"/>
</dbReference>
<evidence type="ECO:0000256" key="9">
    <source>
        <dbReference type="ARBA" id="ARBA00033158"/>
    </source>
</evidence>
<evidence type="ECO:0000256" key="1">
    <source>
        <dbReference type="ARBA" id="ARBA00004496"/>
    </source>
</evidence>
<evidence type="ECO:0000256" key="3">
    <source>
        <dbReference type="ARBA" id="ARBA00022490"/>
    </source>
</evidence>